<sequence length="558" mass="60632">MSREFRLEAHPVVLQKPRVVEPHSWVGHIPFAYLVVDLVRPSTLVELGTHSGNSYLAFCQAVERLGLATRCVAVDSWRGDDHAQRYGEGVYATLSAYHDPRYGRFSTLSRKFFDEAVDDFAVGSIDLLHIDGLHTYEAVKHDFETWLPKLSDRAVVLLHDSAVTERGFGVGRFLEELSARYRTFEFKHSNGLGVVFVGEHRPERLVAFADALETDPQLGAFLAALAPRPEETADAGVAGEAFEDVRVYFGKTGSDYVETRQSCASRDLAAGPAVVRLPLDPSGAFSRIRIDPAERPGIFGIARCSLLADDGAVLREIDALERRVLSVGGVSLPPAAPNWVRWGSLGADPFVELDLTDALADLPRLPAALEVALDYEAIVTGADGARVLEAIGDSLSEGLQRRQHLQHIENLLTAVLAELREAAAGAGLGAATLQQHVATALSELRELVAMVRADSASLAALRSGQDESLMAMDALHERLSATSREVEQVAGAMPGLRDAIATLQHAANGAAQHALDRAGRDEALASDVVARLQTLQQVMQDVSVRVQALQERRWWKSQ</sequence>
<comment type="caution">
    <text evidence="3">The sequence shown here is derived from an EMBL/GenBank/DDBJ whole genome shotgun (WGS) entry which is preliminary data.</text>
</comment>
<dbReference type="PANTHER" id="PTHR40048">
    <property type="entry name" value="RHAMNOSYL O-METHYLTRANSFERASE"/>
    <property type="match status" value="1"/>
</dbReference>
<dbReference type="Proteomes" id="UP001595892">
    <property type="component" value="Unassembled WGS sequence"/>
</dbReference>
<evidence type="ECO:0000313" key="3">
    <source>
        <dbReference type="EMBL" id="MFC4726854.1"/>
    </source>
</evidence>
<dbReference type="EMBL" id="JBHSGG010000002">
    <property type="protein sequence ID" value="MFC4726854.1"/>
    <property type="molecule type" value="Genomic_DNA"/>
</dbReference>
<dbReference type="Pfam" id="PF13578">
    <property type="entry name" value="Methyltransf_24"/>
    <property type="match status" value="1"/>
</dbReference>
<dbReference type="SUPFAM" id="SSF53335">
    <property type="entry name" value="S-adenosyl-L-methionine-dependent methyltransferases"/>
    <property type="match status" value="1"/>
</dbReference>
<dbReference type="GO" id="GO:0032259">
    <property type="term" value="P:methylation"/>
    <property type="evidence" value="ECO:0007669"/>
    <property type="project" value="UniProtKB-KW"/>
</dbReference>
<reference evidence="4" key="1">
    <citation type="journal article" date="2019" name="Int. J. Syst. Evol. Microbiol.">
        <title>The Global Catalogue of Microorganisms (GCM) 10K type strain sequencing project: providing services to taxonomists for standard genome sequencing and annotation.</title>
        <authorList>
            <consortium name="The Broad Institute Genomics Platform"/>
            <consortium name="The Broad Institute Genome Sequencing Center for Infectious Disease"/>
            <person name="Wu L."/>
            <person name="Ma J."/>
        </authorList>
    </citation>
    <scope>NUCLEOTIDE SEQUENCE [LARGE SCALE GENOMIC DNA]</scope>
    <source>
        <strain evidence="4">CGMCC 1.13574</strain>
    </source>
</reference>
<gene>
    <name evidence="3" type="ORF">ACFO3Q_01495</name>
</gene>
<dbReference type="InterPro" id="IPR029063">
    <property type="entry name" value="SAM-dependent_MTases_sf"/>
</dbReference>
<evidence type="ECO:0000256" key="1">
    <source>
        <dbReference type="ARBA" id="ARBA00022603"/>
    </source>
</evidence>
<dbReference type="EC" id="2.1.1.-" evidence="3"/>
<evidence type="ECO:0000313" key="4">
    <source>
        <dbReference type="Proteomes" id="UP001595892"/>
    </source>
</evidence>
<protein>
    <submittedName>
        <fullName evidence="3">Class I SAM-dependent methyltransferase</fullName>
        <ecNumber evidence="3">2.1.1.-</ecNumber>
    </submittedName>
</protein>
<accession>A0ABV9NH15</accession>
<dbReference type="GO" id="GO:0008168">
    <property type="term" value="F:methyltransferase activity"/>
    <property type="evidence" value="ECO:0007669"/>
    <property type="project" value="UniProtKB-KW"/>
</dbReference>
<dbReference type="PANTHER" id="PTHR40048:SF1">
    <property type="entry name" value="RHAMNOSYL O-METHYLTRANSFERASE"/>
    <property type="match status" value="1"/>
</dbReference>
<proteinExistence type="predicted"/>
<dbReference type="RefSeq" id="WP_377002813.1">
    <property type="nucleotide sequence ID" value="NZ_JBHSGG010000002.1"/>
</dbReference>
<name>A0ABV9NH15_9GAMM</name>
<keyword evidence="2 3" id="KW-0808">Transferase</keyword>
<evidence type="ECO:0000256" key="2">
    <source>
        <dbReference type="ARBA" id="ARBA00022679"/>
    </source>
</evidence>
<organism evidence="3 4">
    <name type="scientific">Coralloluteibacterium thermophilum</name>
    <dbReference type="NCBI Taxonomy" id="2707049"/>
    <lineage>
        <taxon>Bacteria</taxon>
        <taxon>Pseudomonadati</taxon>
        <taxon>Pseudomonadota</taxon>
        <taxon>Gammaproteobacteria</taxon>
        <taxon>Lysobacterales</taxon>
        <taxon>Lysobacteraceae</taxon>
        <taxon>Coralloluteibacterium</taxon>
    </lineage>
</organism>
<keyword evidence="1 3" id="KW-0489">Methyltransferase</keyword>
<dbReference type="Gene3D" id="3.40.50.150">
    <property type="entry name" value="Vaccinia Virus protein VP39"/>
    <property type="match status" value="1"/>
</dbReference>
<keyword evidence="4" id="KW-1185">Reference proteome</keyword>